<keyword evidence="2" id="KW-1185">Reference proteome</keyword>
<dbReference type="Proteomes" id="UP000054538">
    <property type="component" value="Unassembled WGS sequence"/>
</dbReference>
<gene>
    <name evidence="1" type="ORF">PAXRUDRAFT_827491</name>
</gene>
<reference evidence="1 2" key="1">
    <citation type="submission" date="2014-04" db="EMBL/GenBank/DDBJ databases">
        <authorList>
            <consortium name="DOE Joint Genome Institute"/>
            <person name="Kuo A."/>
            <person name="Kohler A."/>
            <person name="Jargeat P."/>
            <person name="Nagy L.G."/>
            <person name="Floudas D."/>
            <person name="Copeland A."/>
            <person name="Barry K.W."/>
            <person name="Cichocki N."/>
            <person name="Veneault-Fourrey C."/>
            <person name="LaButti K."/>
            <person name="Lindquist E.A."/>
            <person name="Lipzen A."/>
            <person name="Lundell T."/>
            <person name="Morin E."/>
            <person name="Murat C."/>
            <person name="Sun H."/>
            <person name="Tunlid A."/>
            <person name="Henrissat B."/>
            <person name="Grigoriev I.V."/>
            <person name="Hibbett D.S."/>
            <person name="Martin F."/>
            <person name="Nordberg H.P."/>
            <person name="Cantor M.N."/>
            <person name="Hua S.X."/>
        </authorList>
    </citation>
    <scope>NUCLEOTIDE SEQUENCE [LARGE SCALE GENOMIC DNA]</scope>
    <source>
        <strain evidence="1 2">Ve08.2h10</strain>
    </source>
</reference>
<dbReference type="AlphaFoldDB" id="A0A0D0DQS9"/>
<reference evidence="2" key="2">
    <citation type="submission" date="2015-01" db="EMBL/GenBank/DDBJ databases">
        <title>Evolutionary Origins and Diversification of the Mycorrhizal Mutualists.</title>
        <authorList>
            <consortium name="DOE Joint Genome Institute"/>
            <consortium name="Mycorrhizal Genomics Consortium"/>
            <person name="Kohler A."/>
            <person name="Kuo A."/>
            <person name="Nagy L.G."/>
            <person name="Floudas D."/>
            <person name="Copeland A."/>
            <person name="Barry K.W."/>
            <person name="Cichocki N."/>
            <person name="Veneault-Fourrey C."/>
            <person name="LaButti K."/>
            <person name="Lindquist E.A."/>
            <person name="Lipzen A."/>
            <person name="Lundell T."/>
            <person name="Morin E."/>
            <person name="Murat C."/>
            <person name="Riley R."/>
            <person name="Ohm R."/>
            <person name="Sun H."/>
            <person name="Tunlid A."/>
            <person name="Henrissat B."/>
            <person name="Grigoriev I.V."/>
            <person name="Hibbett D.S."/>
            <person name="Martin F."/>
        </authorList>
    </citation>
    <scope>NUCLEOTIDE SEQUENCE [LARGE SCALE GENOMIC DNA]</scope>
    <source>
        <strain evidence="2">Ve08.2h10</strain>
    </source>
</reference>
<evidence type="ECO:0000313" key="1">
    <source>
        <dbReference type="EMBL" id="KIK94943.1"/>
    </source>
</evidence>
<dbReference type="HOGENOM" id="CLU_2722918_0_0_1"/>
<organism evidence="1 2">
    <name type="scientific">Paxillus rubicundulus Ve08.2h10</name>
    <dbReference type="NCBI Taxonomy" id="930991"/>
    <lineage>
        <taxon>Eukaryota</taxon>
        <taxon>Fungi</taxon>
        <taxon>Dikarya</taxon>
        <taxon>Basidiomycota</taxon>
        <taxon>Agaricomycotina</taxon>
        <taxon>Agaricomycetes</taxon>
        <taxon>Agaricomycetidae</taxon>
        <taxon>Boletales</taxon>
        <taxon>Paxilineae</taxon>
        <taxon>Paxillaceae</taxon>
        <taxon>Paxillus</taxon>
    </lineage>
</organism>
<accession>A0A0D0DQS9</accession>
<proteinExistence type="predicted"/>
<dbReference type="EMBL" id="KN825074">
    <property type="protein sequence ID" value="KIK94943.1"/>
    <property type="molecule type" value="Genomic_DNA"/>
</dbReference>
<name>A0A0D0DQS9_9AGAM</name>
<protein>
    <submittedName>
        <fullName evidence="1">Uncharacterized protein</fullName>
    </submittedName>
</protein>
<dbReference type="InParanoid" id="A0A0D0DQS9"/>
<sequence length="72" mass="8160">MIPIPHRVAWFLHLEVFVQIIETHLLLLFAERIAITAAVQSIFSWESTRYDGKILVFGECPGPHPLPVLLPA</sequence>
<evidence type="ECO:0000313" key="2">
    <source>
        <dbReference type="Proteomes" id="UP000054538"/>
    </source>
</evidence>